<comment type="caution">
    <text evidence="1">The sequence shown here is derived from an EMBL/GenBank/DDBJ whole genome shotgun (WGS) entry which is preliminary data.</text>
</comment>
<evidence type="ECO:0000313" key="1">
    <source>
        <dbReference type="EMBL" id="KAI4350117.1"/>
    </source>
</evidence>
<protein>
    <submittedName>
        <fullName evidence="1">Uncharacterized protein</fullName>
    </submittedName>
</protein>
<dbReference type="Proteomes" id="UP000828941">
    <property type="component" value="Chromosome 4"/>
</dbReference>
<gene>
    <name evidence="1" type="ORF">L6164_010632</name>
</gene>
<evidence type="ECO:0000313" key="2">
    <source>
        <dbReference type="Proteomes" id="UP000828941"/>
    </source>
</evidence>
<dbReference type="EMBL" id="CM039429">
    <property type="protein sequence ID" value="KAI4350117.1"/>
    <property type="molecule type" value="Genomic_DNA"/>
</dbReference>
<sequence>MMQGNIWISQNSMGLAQSMTLVLKFQIGSSFGRSILAPKYSSNSQFRGLRVIMADDDNVNRTVTKKLLEKLGCQVTAVSSGFECLSAISASGNSFKIILLDLHMPEMDGFQVAMRIRKFHSRNWPVIIALTASAEDHIMERCMQVGMNGVIRKPILLNDIADELTRVLQRAAENL</sequence>
<organism evidence="1 2">
    <name type="scientific">Bauhinia variegata</name>
    <name type="common">Purple orchid tree</name>
    <name type="synonym">Phanera variegata</name>
    <dbReference type="NCBI Taxonomy" id="167791"/>
    <lineage>
        <taxon>Eukaryota</taxon>
        <taxon>Viridiplantae</taxon>
        <taxon>Streptophyta</taxon>
        <taxon>Embryophyta</taxon>
        <taxon>Tracheophyta</taxon>
        <taxon>Spermatophyta</taxon>
        <taxon>Magnoliopsida</taxon>
        <taxon>eudicotyledons</taxon>
        <taxon>Gunneridae</taxon>
        <taxon>Pentapetalae</taxon>
        <taxon>rosids</taxon>
        <taxon>fabids</taxon>
        <taxon>Fabales</taxon>
        <taxon>Fabaceae</taxon>
        <taxon>Cercidoideae</taxon>
        <taxon>Cercideae</taxon>
        <taxon>Bauhiniinae</taxon>
        <taxon>Bauhinia</taxon>
    </lineage>
</organism>
<accession>A0ACB9PQN7</accession>
<name>A0ACB9PQN7_BAUVA</name>
<keyword evidence="2" id="KW-1185">Reference proteome</keyword>
<reference evidence="1 2" key="1">
    <citation type="journal article" date="2022" name="DNA Res.">
        <title>Chromosomal-level genome assembly of the orchid tree Bauhinia variegata (Leguminosae; Cercidoideae) supports the allotetraploid origin hypothesis of Bauhinia.</title>
        <authorList>
            <person name="Zhong Y."/>
            <person name="Chen Y."/>
            <person name="Zheng D."/>
            <person name="Pang J."/>
            <person name="Liu Y."/>
            <person name="Luo S."/>
            <person name="Meng S."/>
            <person name="Qian L."/>
            <person name="Wei D."/>
            <person name="Dai S."/>
            <person name="Zhou R."/>
        </authorList>
    </citation>
    <scope>NUCLEOTIDE SEQUENCE [LARGE SCALE GENOMIC DNA]</scope>
    <source>
        <strain evidence="1">BV-YZ2020</strain>
    </source>
</reference>
<proteinExistence type="predicted"/>